<dbReference type="EMBL" id="JAVDXU010000001">
    <property type="protein sequence ID" value="MDR7268274.1"/>
    <property type="molecule type" value="Genomic_DNA"/>
</dbReference>
<dbReference type="Pfam" id="PF10978">
    <property type="entry name" value="DUF2785"/>
    <property type="match status" value="1"/>
</dbReference>
<proteinExistence type="predicted"/>
<protein>
    <recommendedName>
        <fullName evidence="4">DUF2785 domain-containing protein</fullName>
    </recommendedName>
</protein>
<evidence type="ECO:0000256" key="1">
    <source>
        <dbReference type="SAM" id="SignalP"/>
    </source>
</evidence>
<dbReference type="InterPro" id="IPR021247">
    <property type="entry name" value="DUF2785"/>
</dbReference>
<sequence>MKTSAAATLLSSLALTAAAQTCAPPANLKDETDQGRIQQQAVALLPCLGHADPTLRDDIAFEQIAAWARDGKLQAATLQRLRSDLVAVLDAKPDAAGVHQPFAVLTLAEVARADRLKPFMTAEQRSGLVEQATRFLAGVRDYRGFIPGEGWRHGVAHGADLALQLGMNEALSAAQRQALLDAVSSQVLADHRHAYRFGEGNRLARAALQLQLRLKPDEAAVQAWLNGLLQPLKSAQAWDETALTDLHNLREFLWPLLAGALDVTDAAQRERLVPPLQKTLRRLP</sequence>
<evidence type="ECO:0000313" key="3">
    <source>
        <dbReference type="Proteomes" id="UP001180453"/>
    </source>
</evidence>
<feature type="signal peptide" evidence="1">
    <location>
        <begin position="1"/>
        <end position="19"/>
    </location>
</feature>
<feature type="chain" id="PRO_5045212920" description="DUF2785 domain-containing protein" evidence="1">
    <location>
        <begin position="20"/>
        <end position="284"/>
    </location>
</feature>
<evidence type="ECO:0008006" key="4">
    <source>
        <dbReference type="Google" id="ProtNLM"/>
    </source>
</evidence>
<name>A0ABU1YHD6_ROSSA</name>
<organism evidence="2 3">
    <name type="scientific">Roseateles saccharophilus</name>
    <name type="common">Pseudomonas saccharophila</name>
    <dbReference type="NCBI Taxonomy" id="304"/>
    <lineage>
        <taxon>Bacteria</taxon>
        <taxon>Pseudomonadati</taxon>
        <taxon>Pseudomonadota</taxon>
        <taxon>Betaproteobacteria</taxon>
        <taxon>Burkholderiales</taxon>
        <taxon>Sphaerotilaceae</taxon>
        <taxon>Roseateles</taxon>
    </lineage>
</organism>
<dbReference type="RefSeq" id="WP_310261476.1">
    <property type="nucleotide sequence ID" value="NZ_JAVDXU010000001.1"/>
</dbReference>
<keyword evidence="1" id="KW-0732">Signal</keyword>
<accession>A0ABU1YHD6</accession>
<dbReference type="Proteomes" id="UP001180453">
    <property type="component" value="Unassembled WGS sequence"/>
</dbReference>
<comment type="caution">
    <text evidence="2">The sequence shown here is derived from an EMBL/GenBank/DDBJ whole genome shotgun (WGS) entry which is preliminary data.</text>
</comment>
<keyword evidence="3" id="KW-1185">Reference proteome</keyword>
<reference evidence="2 3" key="1">
    <citation type="submission" date="2023-07" db="EMBL/GenBank/DDBJ databases">
        <title>Sorghum-associated microbial communities from plants grown in Nebraska, USA.</title>
        <authorList>
            <person name="Schachtman D."/>
        </authorList>
    </citation>
    <scope>NUCLEOTIDE SEQUENCE [LARGE SCALE GENOMIC DNA]</scope>
    <source>
        <strain evidence="2 3">BE314</strain>
    </source>
</reference>
<evidence type="ECO:0000313" key="2">
    <source>
        <dbReference type="EMBL" id="MDR7268274.1"/>
    </source>
</evidence>
<gene>
    <name evidence="2" type="ORF">J2X20_000903</name>
</gene>